<keyword evidence="1" id="KW-0472">Membrane</keyword>
<comment type="caution">
    <text evidence="2">The sequence shown here is derived from an EMBL/GenBank/DDBJ whole genome shotgun (WGS) entry which is preliminary data.</text>
</comment>
<evidence type="ECO:0000313" key="2">
    <source>
        <dbReference type="EMBL" id="CAF1677731.1"/>
    </source>
</evidence>
<keyword evidence="3" id="KW-1185">Reference proteome</keyword>
<feature type="transmembrane region" description="Helical" evidence="1">
    <location>
        <begin position="337"/>
        <end position="355"/>
    </location>
</feature>
<dbReference type="Proteomes" id="UP000663828">
    <property type="component" value="Unassembled WGS sequence"/>
</dbReference>
<accession>A0A816GSC8</accession>
<proteinExistence type="predicted"/>
<evidence type="ECO:0000256" key="1">
    <source>
        <dbReference type="SAM" id="Phobius"/>
    </source>
</evidence>
<dbReference type="EMBL" id="CAJNOR010014321">
    <property type="protein sequence ID" value="CAF1677731.1"/>
    <property type="molecule type" value="Genomic_DNA"/>
</dbReference>
<name>A0A816GSC8_ADIRI</name>
<reference evidence="2" key="1">
    <citation type="submission" date="2021-02" db="EMBL/GenBank/DDBJ databases">
        <authorList>
            <person name="Nowell W R."/>
        </authorList>
    </citation>
    <scope>NUCLEOTIDE SEQUENCE</scope>
</reference>
<gene>
    <name evidence="2" type="ORF">XAT740_LOCUS59937</name>
</gene>
<keyword evidence="1" id="KW-0812">Transmembrane</keyword>
<organism evidence="2 3">
    <name type="scientific">Adineta ricciae</name>
    <name type="common">Rotifer</name>
    <dbReference type="NCBI Taxonomy" id="249248"/>
    <lineage>
        <taxon>Eukaryota</taxon>
        <taxon>Metazoa</taxon>
        <taxon>Spiralia</taxon>
        <taxon>Gnathifera</taxon>
        <taxon>Rotifera</taxon>
        <taxon>Eurotatoria</taxon>
        <taxon>Bdelloidea</taxon>
        <taxon>Adinetida</taxon>
        <taxon>Adinetidae</taxon>
        <taxon>Adineta</taxon>
    </lineage>
</organism>
<feature type="transmembrane region" description="Helical" evidence="1">
    <location>
        <begin position="250"/>
        <end position="271"/>
    </location>
</feature>
<protein>
    <submittedName>
        <fullName evidence="2">Uncharacterized protein</fullName>
    </submittedName>
</protein>
<feature type="non-terminal residue" evidence="2">
    <location>
        <position position="1"/>
    </location>
</feature>
<keyword evidence="1" id="KW-1133">Transmembrane helix</keyword>
<evidence type="ECO:0000313" key="3">
    <source>
        <dbReference type="Proteomes" id="UP000663828"/>
    </source>
</evidence>
<dbReference type="AlphaFoldDB" id="A0A816GSC8"/>
<sequence>SSQFETLALLCRTVSSFINDQIYGEFASMLMISPQLSTRLIFETEVYDIVKQFQLNIVTSLVRTNRLLNTMLEQNLIMSALKTNFFTTMIPGSRVFDTYWVIYPTDTTTNETDPFSTSVPSCACASTFECTFPVGIYDEQPRNGLGGLILPQPPPVAVIPGLLTGCTPSSSILQSTLECFFNRSCLNMLGEPFNETLVLTESRFSSNTTVNALFTELFLEYLHNTSDYISYFDECAPSMCTYIYSRRFDVLHMVTMVTSIFGGLCVIFRLLSPLLIKFYRRVTRVRTRTEQLEEAEEIYPGISIRLLQIFRLVKEKVLTFDLFESDNIHLGIISTRVYISLLLIGATIFSIYTSLATDMYTITIRSPTLTEYENAELLYSSNLICTCSDLSIKYNEIMNIQVKYHQVCSSAFITDIWLAYFDLGPKAALLSWNPNDFRTTGQIFFNLLQVLCDMADEIVDSAVNNFNSTDLITSNLLTRNDFDAQTAIIIAQFELQTIASFTRLFELIRISISDNQLFAAPSTSAIFAPQNNQTIGFIPITQNNNCSCGKNSTGTWSSKKLIVAY</sequence>